<dbReference type="Proteomes" id="UP000595437">
    <property type="component" value="Chromosome 12"/>
</dbReference>
<protein>
    <submittedName>
        <fullName evidence="2">Uncharacterized protein</fullName>
    </submittedName>
</protein>
<proteinExistence type="predicted"/>
<evidence type="ECO:0000256" key="1">
    <source>
        <dbReference type="SAM" id="MobiDB-lite"/>
    </source>
</evidence>
<feature type="compositionally biased region" description="Basic residues" evidence="1">
    <location>
        <begin position="37"/>
        <end position="49"/>
    </location>
</feature>
<evidence type="ECO:0000313" key="3">
    <source>
        <dbReference type="Proteomes" id="UP000595437"/>
    </source>
</evidence>
<feature type="region of interest" description="Disordered" evidence="1">
    <location>
        <begin position="1"/>
        <end position="49"/>
    </location>
</feature>
<dbReference type="EMBL" id="CP045901">
    <property type="protein sequence ID" value="QQP37147.1"/>
    <property type="molecule type" value="Genomic_DNA"/>
</dbReference>
<keyword evidence="3" id="KW-1185">Reference proteome</keyword>
<dbReference type="AlphaFoldDB" id="A0A7T8GST2"/>
<accession>A0A7T8GST2</accession>
<name>A0A7T8GST2_CALRO</name>
<gene>
    <name evidence="2" type="ORF">FKW44_017334</name>
</gene>
<feature type="compositionally biased region" description="Polar residues" evidence="1">
    <location>
        <begin position="14"/>
        <end position="23"/>
    </location>
</feature>
<sequence length="49" mass="5720">MTHEENSKALEAEANSTLSSHESQALRHTLRMPYPRPTRKSLRLKWRSS</sequence>
<organism evidence="2 3">
    <name type="scientific">Caligus rogercresseyi</name>
    <name type="common">Sea louse</name>
    <dbReference type="NCBI Taxonomy" id="217165"/>
    <lineage>
        <taxon>Eukaryota</taxon>
        <taxon>Metazoa</taxon>
        <taxon>Ecdysozoa</taxon>
        <taxon>Arthropoda</taxon>
        <taxon>Crustacea</taxon>
        <taxon>Multicrustacea</taxon>
        <taxon>Hexanauplia</taxon>
        <taxon>Copepoda</taxon>
        <taxon>Siphonostomatoida</taxon>
        <taxon>Caligidae</taxon>
        <taxon>Caligus</taxon>
    </lineage>
</organism>
<reference evidence="3" key="1">
    <citation type="submission" date="2021-01" db="EMBL/GenBank/DDBJ databases">
        <title>Caligus Genome Assembly.</title>
        <authorList>
            <person name="Gallardo-Escarate C."/>
        </authorList>
    </citation>
    <scope>NUCLEOTIDE SEQUENCE [LARGE SCALE GENOMIC DNA]</scope>
</reference>
<feature type="compositionally biased region" description="Basic and acidic residues" evidence="1">
    <location>
        <begin position="1"/>
        <end position="11"/>
    </location>
</feature>
<evidence type="ECO:0000313" key="2">
    <source>
        <dbReference type="EMBL" id="QQP37147.1"/>
    </source>
</evidence>